<feature type="compositionally biased region" description="Basic and acidic residues" evidence="1">
    <location>
        <begin position="1"/>
        <end position="21"/>
    </location>
</feature>
<dbReference type="RefSeq" id="XP_036534046.1">
    <property type="nucleotide sequence ID" value="XM_036675011.1"/>
</dbReference>
<proteinExistence type="predicted"/>
<dbReference type="GeneID" id="59309729"/>
<comment type="caution">
    <text evidence="2">The sequence shown here is derived from an EMBL/GenBank/DDBJ whole genome shotgun (WGS) entry which is preliminary data.</text>
</comment>
<organism evidence="2 3">
    <name type="scientific">Gibberella subglutinans</name>
    <name type="common">Fusarium subglutinans</name>
    <dbReference type="NCBI Taxonomy" id="42677"/>
    <lineage>
        <taxon>Eukaryota</taxon>
        <taxon>Fungi</taxon>
        <taxon>Dikarya</taxon>
        <taxon>Ascomycota</taxon>
        <taxon>Pezizomycotina</taxon>
        <taxon>Sordariomycetes</taxon>
        <taxon>Hypocreomycetidae</taxon>
        <taxon>Hypocreales</taxon>
        <taxon>Nectriaceae</taxon>
        <taxon>Fusarium</taxon>
        <taxon>Fusarium fujikuroi species complex</taxon>
    </lineage>
</organism>
<name>A0A8H5P7K0_GIBSU</name>
<dbReference type="Proteomes" id="UP000547976">
    <property type="component" value="Unassembled WGS sequence"/>
</dbReference>
<evidence type="ECO:0000256" key="1">
    <source>
        <dbReference type="SAM" id="MobiDB-lite"/>
    </source>
</evidence>
<feature type="compositionally biased region" description="Low complexity" evidence="1">
    <location>
        <begin position="22"/>
        <end position="33"/>
    </location>
</feature>
<evidence type="ECO:0000313" key="2">
    <source>
        <dbReference type="EMBL" id="KAF5591508.1"/>
    </source>
</evidence>
<dbReference type="AlphaFoldDB" id="A0A8H5P7K0"/>
<feature type="region of interest" description="Disordered" evidence="1">
    <location>
        <begin position="1"/>
        <end position="49"/>
    </location>
</feature>
<keyword evidence="3" id="KW-1185">Reference proteome</keyword>
<sequence length="259" mass="29345">MSLKRQGSDLDHGAKKMKSNDSNDNDGVSSTSSMPTSPALPRQPVTDLDDLPHTAREKINYVLQALGDVSPETLYQVNIMDQINAINCDGTSPPHFKYKTPPIDMMVGYEHSTFPNVLIYRLNKLTTSPGRTDAHDCAFIGCDRIVARVTTLRYADGYFTVEIKSRGRHTPKLTLPYGTKDDRRIFKEQSWEEGYRLKVQSLTRKAAVSHNREVLGWWVRRIVHSETRLTGREEARGEFLSGDVVLTKTSGDPILYFRR</sequence>
<accession>A0A8H5P7K0</accession>
<dbReference type="EMBL" id="JAAOAV010000182">
    <property type="protein sequence ID" value="KAF5591508.1"/>
    <property type="molecule type" value="Genomic_DNA"/>
</dbReference>
<evidence type="ECO:0000313" key="3">
    <source>
        <dbReference type="Proteomes" id="UP000547976"/>
    </source>
</evidence>
<protein>
    <submittedName>
        <fullName evidence="2">Uncharacterized protein</fullName>
    </submittedName>
</protein>
<reference evidence="2 3" key="1">
    <citation type="submission" date="2020-05" db="EMBL/GenBank/DDBJ databases">
        <title>Identification and distribution of gene clusters putatively required for synthesis of sphingolipid metabolism inhibitors in phylogenetically diverse species of the filamentous fungus Fusarium.</title>
        <authorList>
            <person name="Kim H.-S."/>
            <person name="Busman M."/>
            <person name="Brown D.W."/>
            <person name="Divon H."/>
            <person name="Uhlig S."/>
            <person name="Proctor R.H."/>
        </authorList>
    </citation>
    <scope>NUCLEOTIDE SEQUENCE [LARGE SCALE GENOMIC DNA]</scope>
    <source>
        <strain evidence="2 3">NRRL 66333</strain>
    </source>
</reference>
<dbReference type="OrthoDB" id="5043579at2759"/>
<gene>
    <name evidence="2" type="ORF">FSUBG_10434</name>
</gene>